<keyword evidence="1" id="KW-1133">Transmembrane helix</keyword>
<feature type="transmembrane region" description="Helical" evidence="1">
    <location>
        <begin position="46"/>
        <end position="67"/>
    </location>
</feature>
<dbReference type="EMBL" id="FNDQ01000011">
    <property type="protein sequence ID" value="SDH71008.1"/>
    <property type="molecule type" value="Genomic_DNA"/>
</dbReference>
<reference evidence="3" key="1">
    <citation type="submission" date="2016-10" db="EMBL/GenBank/DDBJ databases">
        <authorList>
            <person name="Varghese N."/>
            <person name="Submissions S."/>
        </authorList>
    </citation>
    <scope>NUCLEOTIDE SEQUENCE [LARGE SCALE GENOMIC DNA]</scope>
    <source>
        <strain evidence="3">DSM 23313</strain>
    </source>
</reference>
<keyword evidence="1" id="KW-0812">Transmembrane</keyword>
<evidence type="ECO:0000313" key="3">
    <source>
        <dbReference type="Proteomes" id="UP000243588"/>
    </source>
</evidence>
<accession>A0A1G8EMC7</accession>
<proteinExistence type="predicted"/>
<protein>
    <recommendedName>
        <fullName evidence="4">Amino acid permease</fullName>
    </recommendedName>
</protein>
<keyword evidence="1" id="KW-0472">Membrane</keyword>
<dbReference type="InterPro" id="IPR024294">
    <property type="entry name" value="DUF3810"/>
</dbReference>
<feature type="transmembrane region" description="Helical" evidence="1">
    <location>
        <begin position="87"/>
        <end position="108"/>
    </location>
</feature>
<dbReference type="AlphaFoldDB" id="A0A1G8EMC7"/>
<evidence type="ECO:0000313" key="2">
    <source>
        <dbReference type="EMBL" id="SDH71008.1"/>
    </source>
</evidence>
<dbReference type="Pfam" id="PF12725">
    <property type="entry name" value="DUF3810"/>
    <property type="match status" value="1"/>
</dbReference>
<sequence length="356" mass="41268">MKLRYWLLCLGLFLIGFKSITLSPYTIESYYTNGFYKYYSTMWDSITHWIPFSIGDILYLIAILQIIKSLIIVFRRKKEWKIRVKTIAVGTIKFSIGFYILFTLGWGLNNFRPSLHSQLKIAQGYDNVELITLTKRIIKETNTIQLSLTNDSLKAVNNPFATEEILGDAKIGLKQITSTFHFDNIPSSIKKSLFSIPLTYMGFSGYINPFTNEAQVNYLIPKTTMIVTASHEVSHQLGYAKESDANFVGFMAAYHHPNEVYRYGANIFALRYCLSNIAKNEPDELEELLSMLNTGVMENINENTIFWNSYKNITDSFFKLFYSNFLKINNQKEGIHSYNKFVDLLINYDKIYVLYE</sequence>
<dbReference type="Proteomes" id="UP000243588">
    <property type="component" value="Unassembled WGS sequence"/>
</dbReference>
<evidence type="ECO:0008006" key="4">
    <source>
        <dbReference type="Google" id="ProtNLM"/>
    </source>
</evidence>
<dbReference type="RefSeq" id="WP_090408555.1">
    <property type="nucleotide sequence ID" value="NZ_FNDQ01000011.1"/>
</dbReference>
<evidence type="ECO:0000256" key="1">
    <source>
        <dbReference type="SAM" id="Phobius"/>
    </source>
</evidence>
<keyword evidence="3" id="KW-1185">Reference proteome</keyword>
<dbReference type="STRING" id="702745.SAMN05421818_11191"/>
<gene>
    <name evidence="2" type="ORF">SAMN05421818_11191</name>
</gene>
<organism evidence="2 3">
    <name type="scientific">Myroides phaeus</name>
    <dbReference type="NCBI Taxonomy" id="702745"/>
    <lineage>
        <taxon>Bacteria</taxon>
        <taxon>Pseudomonadati</taxon>
        <taxon>Bacteroidota</taxon>
        <taxon>Flavobacteriia</taxon>
        <taxon>Flavobacteriales</taxon>
        <taxon>Flavobacteriaceae</taxon>
        <taxon>Myroides</taxon>
    </lineage>
</organism>
<name>A0A1G8EMC7_9FLAO</name>